<name>A0A9N9A6Q0_9GLOM</name>
<protein>
    <submittedName>
        <fullName evidence="1">19147_t:CDS:1</fullName>
    </submittedName>
</protein>
<comment type="caution">
    <text evidence="1">The sequence shown here is derived from an EMBL/GenBank/DDBJ whole genome shotgun (WGS) entry which is preliminary data.</text>
</comment>
<proteinExistence type="predicted"/>
<sequence>MFATNFFLSKFFAKDSFKKDLALPIGYNVETDVAQLVLSASPPVMVLIACTNHARKLFFIIVLCPDIVKFLVMQLIFE</sequence>
<dbReference type="Proteomes" id="UP000789759">
    <property type="component" value="Unassembled WGS sequence"/>
</dbReference>
<organism evidence="1 2">
    <name type="scientific">Cetraspora pellucida</name>
    <dbReference type="NCBI Taxonomy" id="1433469"/>
    <lineage>
        <taxon>Eukaryota</taxon>
        <taxon>Fungi</taxon>
        <taxon>Fungi incertae sedis</taxon>
        <taxon>Mucoromycota</taxon>
        <taxon>Glomeromycotina</taxon>
        <taxon>Glomeromycetes</taxon>
        <taxon>Diversisporales</taxon>
        <taxon>Gigasporaceae</taxon>
        <taxon>Cetraspora</taxon>
    </lineage>
</organism>
<evidence type="ECO:0000313" key="1">
    <source>
        <dbReference type="EMBL" id="CAG8521713.1"/>
    </source>
</evidence>
<reference evidence="1" key="1">
    <citation type="submission" date="2021-06" db="EMBL/GenBank/DDBJ databases">
        <authorList>
            <person name="Kallberg Y."/>
            <person name="Tangrot J."/>
            <person name="Rosling A."/>
        </authorList>
    </citation>
    <scope>NUCLEOTIDE SEQUENCE</scope>
    <source>
        <strain evidence="1">FL966</strain>
    </source>
</reference>
<dbReference type="EMBL" id="CAJVQA010001660">
    <property type="protein sequence ID" value="CAG8521713.1"/>
    <property type="molecule type" value="Genomic_DNA"/>
</dbReference>
<evidence type="ECO:0000313" key="2">
    <source>
        <dbReference type="Proteomes" id="UP000789759"/>
    </source>
</evidence>
<gene>
    <name evidence="1" type="ORF">CPELLU_LOCUS3418</name>
</gene>
<keyword evidence="2" id="KW-1185">Reference proteome</keyword>
<dbReference type="AlphaFoldDB" id="A0A9N9A6Q0"/>
<accession>A0A9N9A6Q0</accession>